<dbReference type="STRING" id="1505907.TEU_04930"/>
<accession>A0A097QTC0</accession>
<gene>
    <name evidence="1" type="ORF">TEU_04930</name>
</gene>
<organism evidence="1 2">
    <name type="scientific">Thermococcus eurythermalis</name>
    <dbReference type="NCBI Taxonomy" id="1505907"/>
    <lineage>
        <taxon>Archaea</taxon>
        <taxon>Methanobacteriati</taxon>
        <taxon>Methanobacteriota</taxon>
        <taxon>Thermococci</taxon>
        <taxon>Thermococcales</taxon>
        <taxon>Thermococcaceae</taxon>
        <taxon>Thermococcus</taxon>
    </lineage>
</organism>
<dbReference type="EMBL" id="CP008887">
    <property type="protein sequence ID" value="AIU69731.1"/>
    <property type="molecule type" value="Genomic_DNA"/>
</dbReference>
<dbReference type="AlphaFoldDB" id="A0A097QTC0"/>
<proteinExistence type="predicted"/>
<reference evidence="1 2" key="1">
    <citation type="journal article" date="2015" name="Int. J. Syst. Evol. Microbiol.">
        <title>Thermococcus eurythermalis sp. nov., a conditional piezophilic hyperthermophilic archaeon with a wide temperature range isolated from an oil-immersed chimney in the Guaymas Basin.</title>
        <authorList>
            <person name="Zhao W."/>
            <person name="Zeng X."/>
            <person name="Xiao X."/>
        </authorList>
    </citation>
    <scope>NUCLEOTIDE SEQUENCE [LARGE SCALE GENOMIC DNA]</scope>
    <source>
        <strain evidence="1 2">A501</strain>
    </source>
</reference>
<dbReference type="GeneID" id="25152779"/>
<keyword evidence="2" id="KW-1185">Reference proteome</keyword>
<evidence type="ECO:0000313" key="2">
    <source>
        <dbReference type="Proteomes" id="UP000029980"/>
    </source>
</evidence>
<dbReference type="OrthoDB" id="60382at2157"/>
<dbReference type="KEGG" id="teu:TEU_04930"/>
<dbReference type="RefSeq" id="WP_050002710.1">
    <property type="nucleotide sequence ID" value="NZ_CP008887.1"/>
</dbReference>
<name>A0A097QTC0_9EURY</name>
<evidence type="ECO:0000313" key="1">
    <source>
        <dbReference type="EMBL" id="AIU69731.1"/>
    </source>
</evidence>
<dbReference type="Proteomes" id="UP000029980">
    <property type="component" value="Chromosome"/>
</dbReference>
<protein>
    <submittedName>
        <fullName evidence="1">Uncharacterized protein</fullName>
    </submittedName>
</protein>
<dbReference type="HOGENOM" id="CLU_168730_0_0_2"/>
<sequence>MKVVLEVTFRMGGVSFRGTRWDGENLVFEFERLGDAFIQVLSDQRVEADVEKTPKKVLIELKTKEGDKVFEAFERDGRYMAAEL</sequence>